<sequence>MDYPIKIARSTPNFKRLENAIIDLLQFVETGAIYVSHNGNNSAVIVTFVLKENCSQDVDVLGEKVLKFTKLYPDFIFKFINSKWADYGFKKGKLFFVKHCTYEELVYFEPDTKVYYPHVDSSKQLSRKAKRRFEIDIEAAVVIFRNVSIYRRSSKSVDAAFTMHQALRYIFICASEFLLPEFISSTCLLIHYDYIIDFAPSFKAILDKENDEDKEILIMLNEAYGSIQQNIEMKAIDFVLIDRAKAKIELMQREINRLFEEYIEACEQKIRRLNHQTYLGRAIFENKIPSNYILDEAFSKIGAVISESFVKTRSIYCFGYTTIHDGNTAKGVNYSKQLPVYHFYLLALNLGHIENAEELMEVAIREKLGAKYKVTILNHSINYLRKKNCNQKYFFNAIIANGLLVYNSPLSIVYTKSFELDREMGFVRKFYDSKMQLAQQFLTLGYDCLSPDVITMENEFLHKTLKQVAIAHIHLFLGYHTGRFSMSTLFYLLKYIQKIELPFDYADNEENLIYQFLCLNSERIKHKEAQRNVSEYNNFLKEICVVFFEQAQLMADKEFKRLENKKRQSFNFLVPV</sequence>
<organism evidence="2 3">
    <name type="scientific">Flavobacterium branchiarum</name>
    <dbReference type="NCBI Taxonomy" id="1114870"/>
    <lineage>
        <taxon>Bacteria</taxon>
        <taxon>Pseudomonadati</taxon>
        <taxon>Bacteroidota</taxon>
        <taxon>Flavobacteriia</taxon>
        <taxon>Flavobacteriales</taxon>
        <taxon>Flavobacteriaceae</taxon>
        <taxon>Flavobacterium</taxon>
    </lineage>
</organism>
<gene>
    <name evidence="2" type="ORF">ACFFUQ_10990</name>
</gene>
<feature type="coiled-coil region" evidence="1">
    <location>
        <begin position="241"/>
        <end position="276"/>
    </location>
</feature>
<evidence type="ECO:0000313" key="3">
    <source>
        <dbReference type="Proteomes" id="UP001589589"/>
    </source>
</evidence>
<keyword evidence="3" id="KW-1185">Reference proteome</keyword>
<comment type="caution">
    <text evidence="2">The sequence shown here is derived from an EMBL/GenBank/DDBJ whole genome shotgun (WGS) entry which is preliminary data.</text>
</comment>
<evidence type="ECO:0000256" key="1">
    <source>
        <dbReference type="SAM" id="Coils"/>
    </source>
</evidence>
<dbReference type="Gene3D" id="1.20.120.330">
    <property type="entry name" value="Nucleotidyltransferases domain 2"/>
    <property type="match status" value="1"/>
</dbReference>
<dbReference type="RefSeq" id="WP_290266642.1">
    <property type="nucleotide sequence ID" value="NZ_JAUFQQ010000005.1"/>
</dbReference>
<reference evidence="2 3" key="1">
    <citation type="submission" date="2024-09" db="EMBL/GenBank/DDBJ databases">
        <authorList>
            <person name="Sun Q."/>
            <person name="Mori K."/>
        </authorList>
    </citation>
    <scope>NUCLEOTIDE SEQUENCE [LARGE SCALE GENOMIC DNA]</scope>
    <source>
        <strain evidence="2 3">CECT 7908</strain>
    </source>
</reference>
<name>A0ABV5FLZ0_9FLAO</name>
<accession>A0ABV5FLZ0</accession>
<dbReference type="Proteomes" id="UP001589589">
    <property type="component" value="Unassembled WGS sequence"/>
</dbReference>
<dbReference type="EMBL" id="JBHMEX010000032">
    <property type="protein sequence ID" value="MFB9064548.1"/>
    <property type="molecule type" value="Genomic_DNA"/>
</dbReference>
<proteinExistence type="predicted"/>
<evidence type="ECO:0000313" key="2">
    <source>
        <dbReference type="EMBL" id="MFB9064548.1"/>
    </source>
</evidence>
<protein>
    <submittedName>
        <fullName evidence="2">Uncharacterized protein</fullName>
    </submittedName>
</protein>
<keyword evidence="1" id="KW-0175">Coiled coil</keyword>